<feature type="signal peptide" evidence="1">
    <location>
        <begin position="1"/>
        <end position="25"/>
    </location>
</feature>
<dbReference type="AlphaFoldDB" id="A0AAW3UZ15"/>
<name>A0AAW3UZ15_9BURK</name>
<dbReference type="EMBL" id="JACIIK010000007">
    <property type="protein sequence ID" value="MBB6203486.1"/>
    <property type="molecule type" value="Genomic_DNA"/>
</dbReference>
<gene>
    <name evidence="2" type="ORF">GGD69_004364</name>
</gene>
<evidence type="ECO:0000313" key="3">
    <source>
        <dbReference type="Proteomes" id="UP000518681"/>
    </source>
</evidence>
<evidence type="ECO:0000313" key="2">
    <source>
        <dbReference type="EMBL" id="MBB6203486.1"/>
    </source>
</evidence>
<proteinExistence type="predicted"/>
<sequence length="118" mass="12664">MKVWTKLVACFLIAWLPLLGYPAQAALCPAMSSTARHQPTHASHVSDMVACEQRANRHTVTAQPVCHGNMGGVLCGAPAIPVTYAFITVPSSSVYRAVVRSLTEQFIPELPAPPPRSL</sequence>
<evidence type="ECO:0008006" key="4">
    <source>
        <dbReference type="Google" id="ProtNLM"/>
    </source>
</evidence>
<organism evidence="2 3">
    <name type="scientific">Paraburkholderia fungorum</name>
    <dbReference type="NCBI Taxonomy" id="134537"/>
    <lineage>
        <taxon>Bacteria</taxon>
        <taxon>Pseudomonadati</taxon>
        <taxon>Pseudomonadota</taxon>
        <taxon>Betaproteobacteria</taxon>
        <taxon>Burkholderiales</taxon>
        <taxon>Burkholderiaceae</taxon>
        <taxon>Paraburkholderia</taxon>
    </lineage>
</organism>
<comment type="caution">
    <text evidence="2">The sequence shown here is derived from an EMBL/GenBank/DDBJ whole genome shotgun (WGS) entry which is preliminary data.</text>
</comment>
<accession>A0AAW3UZ15</accession>
<protein>
    <recommendedName>
        <fullName evidence="4">DUF2946 domain-containing protein</fullName>
    </recommendedName>
</protein>
<evidence type="ECO:0000256" key="1">
    <source>
        <dbReference type="SAM" id="SignalP"/>
    </source>
</evidence>
<keyword evidence="1" id="KW-0732">Signal</keyword>
<reference evidence="2 3" key="1">
    <citation type="submission" date="2020-08" db="EMBL/GenBank/DDBJ databases">
        <title>Genomic Encyclopedia of Type Strains, Phase IV (KMG-V): Genome sequencing to study the core and pangenomes of soil and plant-associated prokaryotes.</title>
        <authorList>
            <person name="Whitman W."/>
        </authorList>
    </citation>
    <scope>NUCLEOTIDE SEQUENCE [LARGE SCALE GENOMIC DNA]</scope>
    <source>
        <strain evidence="2 3">SEMIA 4013</strain>
    </source>
</reference>
<dbReference type="RefSeq" id="WP_030101841.1">
    <property type="nucleotide sequence ID" value="NZ_CP099647.1"/>
</dbReference>
<feature type="chain" id="PRO_5043509462" description="DUF2946 domain-containing protein" evidence="1">
    <location>
        <begin position="26"/>
        <end position="118"/>
    </location>
</feature>
<dbReference type="Proteomes" id="UP000518681">
    <property type="component" value="Unassembled WGS sequence"/>
</dbReference>